<name>A0A225SWN7_9BURK</name>
<sequence length="201" mass="22917">MDEIVRQAMARWPNVPHCFGWLRLDARGQWRMRDEQAQQLALPGDPIRHPALLAFIDRNYACDDMGRWYFQNGPQRVYVDLEWVPHILRTQPGANALVPSLILHTQVAVEHLDAAWMDENGRLYLRSGNIIAGVDDRDLATLLPCLHHAGQADEEALLRWLEGAEDLTLSFTWNGQGLPLQRIASDQLEQTFSFVCSPRPA</sequence>
<proteinExistence type="predicted"/>
<comment type="caution">
    <text evidence="1">The sequence shown here is derived from an EMBL/GenBank/DDBJ whole genome shotgun (WGS) entry which is preliminary data.</text>
</comment>
<keyword evidence="2" id="KW-1185">Reference proteome</keyword>
<dbReference type="Proteomes" id="UP000214747">
    <property type="component" value="Unassembled WGS sequence"/>
</dbReference>
<evidence type="ECO:0000313" key="1">
    <source>
        <dbReference type="EMBL" id="OWY35158.1"/>
    </source>
</evidence>
<protein>
    <recommendedName>
        <fullName evidence="3">DUF2946 domain-containing protein</fullName>
    </recommendedName>
</protein>
<accession>A0A225SWN7</accession>
<dbReference type="InterPro" id="IPR021332">
    <property type="entry name" value="DUF2944"/>
</dbReference>
<dbReference type="EMBL" id="NJGV01000006">
    <property type="protein sequence ID" value="OWY35158.1"/>
    <property type="molecule type" value="Genomic_DNA"/>
</dbReference>
<gene>
    <name evidence="1" type="ORF">CEJ45_07720</name>
</gene>
<evidence type="ECO:0008006" key="3">
    <source>
        <dbReference type="Google" id="ProtNLM"/>
    </source>
</evidence>
<dbReference type="AlphaFoldDB" id="A0A225SWN7"/>
<reference evidence="1 2" key="1">
    <citation type="journal article" date="2010" name="Int. J. Syst. Evol. Microbiol.">
        <title>Reclassification of Herbaspirillum putei as a later heterotypic synonym of Herbaspirillum huttiense, with the description of H. huttiense subsp. huttiense subsp. nov. and H. huttiense subsp. putei subsp. nov., comb. nov., and description of Herbaspirillum aquaticum sp. nov.</title>
        <authorList>
            <person name="Dobritsa A.P."/>
            <person name="Reddy M.C."/>
            <person name="Samadpour M."/>
        </authorList>
    </citation>
    <scope>NUCLEOTIDE SEQUENCE [LARGE SCALE GENOMIC DNA]</scope>
    <source>
        <strain evidence="1 2">IEH 4430</strain>
    </source>
</reference>
<dbReference type="Pfam" id="PF11161">
    <property type="entry name" value="DUF2944"/>
    <property type="match status" value="1"/>
</dbReference>
<dbReference type="RefSeq" id="WP_088754592.1">
    <property type="nucleotide sequence ID" value="NZ_NJGV01000006.1"/>
</dbReference>
<evidence type="ECO:0000313" key="2">
    <source>
        <dbReference type="Proteomes" id="UP000214747"/>
    </source>
</evidence>
<organism evidence="1 2">
    <name type="scientific">Herbaspirillum aquaticum</name>
    <dbReference type="NCBI Taxonomy" id="568783"/>
    <lineage>
        <taxon>Bacteria</taxon>
        <taxon>Pseudomonadati</taxon>
        <taxon>Pseudomonadota</taxon>
        <taxon>Betaproteobacteria</taxon>
        <taxon>Burkholderiales</taxon>
        <taxon>Oxalobacteraceae</taxon>
        <taxon>Herbaspirillum</taxon>
    </lineage>
</organism>